<sequence>MASSSSPGRVLLAYSGGLDTSCILAWLIEQGYEVYAFMADVGQEEDFEAARKKALAVGAKKFFLEDLRREFVTELIYPAVQANCIYENVYLLGTSLARPVIARGMIAIADKEGCDFVSHGCTGKGNDQVRFELAFYGLKPDIKVVAPWRIPEFYNRFAGRQALLAYAAEKSIPVQQTAAKPWSTDENLFHISYEAGILEDPNTTPPADMWKLTQSLENAPAEPDHISIEFKAGIPVKVVFSDQKTITDPVDIFLALNAIARKHGIGRLDIVENRFIGVKSRGCYESPGATILRVAHMDIEGLTLDRNVRALRDQFVTVELSRILYNGHYFTPEREFVTSAIPASQRTVNGVVRLKLYKGNVIVEGRYSEEGLYDEHQSSMDELGGFEPTDTTGFIQIESIRIKKWAQANARKGQAGVEAKDVYGSRV</sequence>
<name>A0ACB8BG23_9AGAM</name>
<organism evidence="1 2">
    <name type="scientific">Leucogyrophana mollusca</name>
    <dbReference type="NCBI Taxonomy" id="85980"/>
    <lineage>
        <taxon>Eukaryota</taxon>
        <taxon>Fungi</taxon>
        <taxon>Dikarya</taxon>
        <taxon>Basidiomycota</taxon>
        <taxon>Agaricomycotina</taxon>
        <taxon>Agaricomycetes</taxon>
        <taxon>Agaricomycetidae</taxon>
        <taxon>Boletales</taxon>
        <taxon>Boletales incertae sedis</taxon>
        <taxon>Leucogyrophana</taxon>
    </lineage>
</organism>
<gene>
    <name evidence="1" type="ORF">BV22DRAFT_1112986</name>
</gene>
<comment type="caution">
    <text evidence="1">The sequence shown here is derived from an EMBL/GenBank/DDBJ whole genome shotgun (WGS) entry which is preliminary data.</text>
</comment>
<evidence type="ECO:0000313" key="1">
    <source>
        <dbReference type="EMBL" id="KAH7924151.1"/>
    </source>
</evidence>
<dbReference type="EMBL" id="MU266432">
    <property type="protein sequence ID" value="KAH7924151.1"/>
    <property type="molecule type" value="Genomic_DNA"/>
</dbReference>
<reference evidence="1" key="1">
    <citation type="journal article" date="2021" name="New Phytol.">
        <title>Evolutionary innovations through gain and loss of genes in the ectomycorrhizal Boletales.</title>
        <authorList>
            <person name="Wu G."/>
            <person name="Miyauchi S."/>
            <person name="Morin E."/>
            <person name="Kuo A."/>
            <person name="Drula E."/>
            <person name="Varga T."/>
            <person name="Kohler A."/>
            <person name="Feng B."/>
            <person name="Cao Y."/>
            <person name="Lipzen A."/>
            <person name="Daum C."/>
            <person name="Hundley H."/>
            <person name="Pangilinan J."/>
            <person name="Johnson J."/>
            <person name="Barry K."/>
            <person name="LaButti K."/>
            <person name="Ng V."/>
            <person name="Ahrendt S."/>
            <person name="Min B."/>
            <person name="Choi I.G."/>
            <person name="Park H."/>
            <person name="Plett J.M."/>
            <person name="Magnuson J."/>
            <person name="Spatafora J.W."/>
            <person name="Nagy L.G."/>
            <person name="Henrissat B."/>
            <person name="Grigoriev I.V."/>
            <person name="Yang Z.L."/>
            <person name="Xu J."/>
            <person name="Martin F.M."/>
        </authorList>
    </citation>
    <scope>NUCLEOTIDE SEQUENCE</scope>
    <source>
        <strain evidence="1">KUC20120723A-06</strain>
    </source>
</reference>
<dbReference type="Proteomes" id="UP000790709">
    <property type="component" value="Unassembled WGS sequence"/>
</dbReference>
<evidence type="ECO:0000313" key="2">
    <source>
        <dbReference type="Proteomes" id="UP000790709"/>
    </source>
</evidence>
<protein>
    <submittedName>
        <fullName evidence="1">Argininosuccinate synthase</fullName>
    </submittedName>
</protein>
<accession>A0ACB8BG23</accession>
<proteinExistence type="predicted"/>
<keyword evidence="2" id="KW-1185">Reference proteome</keyword>